<dbReference type="Gene3D" id="3.30.930.10">
    <property type="entry name" value="Bira Bifunctional Protein, Domain 2"/>
    <property type="match status" value="1"/>
</dbReference>
<dbReference type="PANTHER" id="PTHR11476:SF7">
    <property type="entry name" value="HISTIDINE--TRNA LIGASE"/>
    <property type="match status" value="1"/>
</dbReference>
<comment type="miscellaneous">
    <text evidence="7">This function is generally fulfilled by the C-terminal part of HisG, which is missing in some bacteria such as this one.</text>
</comment>
<evidence type="ECO:0000313" key="9">
    <source>
        <dbReference type="EMBL" id="MCC9295703.1"/>
    </source>
</evidence>
<dbReference type="EMBL" id="JAJJPB010000017">
    <property type="protein sequence ID" value="MCC9295703.1"/>
    <property type="molecule type" value="Genomic_DNA"/>
</dbReference>
<dbReference type="GO" id="GO:0016757">
    <property type="term" value="F:glycosyltransferase activity"/>
    <property type="evidence" value="ECO:0007669"/>
    <property type="project" value="UniProtKB-KW"/>
</dbReference>
<dbReference type="PIRSF" id="PIRSF001549">
    <property type="entry name" value="His-tRNA_synth"/>
    <property type="match status" value="1"/>
</dbReference>
<dbReference type="InterPro" id="IPR045864">
    <property type="entry name" value="aa-tRNA-synth_II/BPL/LPL"/>
</dbReference>
<evidence type="ECO:0000256" key="5">
    <source>
        <dbReference type="ARBA" id="ARBA00022490"/>
    </source>
</evidence>
<dbReference type="InterPro" id="IPR041715">
    <property type="entry name" value="HisRS-like_core"/>
</dbReference>
<dbReference type="InterPro" id="IPR004517">
    <property type="entry name" value="HisZ"/>
</dbReference>
<comment type="pathway">
    <text evidence="2 7">Amino-acid biosynthesis; L-histidine biosynthesis; L-histidine from 5-phospho-alpha-D-ribose 1-diphosphate: step 1/9.</text>
</comment>
<dbReference type="PANTHER" id="PTHR11476">
    <property type="entry name" value="HISTIDYL-TRNA SYNTHETASE"/>
    <property type="match status" value="1"/>
</dbReference>
<keyword evidence="9" id="KW-0328">Glycosyltransferase</keyword>
<evidence type="ECO:0000256" key="4">
    <source>
        <dbReference type="ARBA" id="ARBA00020397"/>
    </source>
</evidence>
<evidence type="ECO:0000313" key="10">
    <source>
        <dbReference type="Proteomes" id="UP001165422"/>
    </source>
</evidence>
<accession>A0ABS8N7B7</accession>
<keyword evidence="10" id="KW-1185">Reference proteome</keyword>
<sequence length="396" mass="44720">MTNWKKYIPDGTKDILFEECSKKIDIENILRKTYVSSGFMEVKSPTLEFYDTFNGNNSILPQEKIYKLIDSQGRILALRADMTTPIARIAGTKLREVAHPLRLCYNSNVYRANESLKGKNSEITQSGIEIIGTDNTAADAEVIITGIVCLLNCGLKNFKVEIGHAKLFKALVDQLNIDDVEREKLRKSIDMKNFTALNEVLHTNEDKFNEDSFNILSELPRLFGGIETIERAYELTDNKNALECLGDIGKVYEIVKSIGLQEYLSVDLGMVHHIDYYTGIIFRGYTHGFGGNILSGGRYDNLVGQFGDDEPATGFAIDVDGVIAALKYNEIFYGKVYEKVLVHYDKKDFKKAYKKAQELRRSGIIAEMSLFDNENKAVEYADKNNMKFIKIGDGKI</sequence>
<comment type="function">
    <text evidence="6 7">Required for the first step of histidine biosynthesis. May allow the feedback regulation of ATP phosphoribosyltransferase activity by histidine.</text>
</comment>
<comment type="caution">
    <text evidence="9">The sequence shown here is derived from an EMBL/GenBank/DDBJ whole genome shotgun (WGS) entry which is preliminary data.</text>
</comment>
<dbReference type="CDD" id="cd00773">
    <property type="entry name" value="HisRS-like_core"/>
    <property type="match status" value="1"/>
</dbReference>
<evidence type="ECO:0000256" key="2">
    <source>
        <dbReference type="ARBA" id="ARBA00004667"/>
    </source>
</evidence>
<proteinExistence type="inferred from homology"/>
<evidence type="ECO:0000256" key="1">
    <source>
        <dbReference type="ARBA" id="ARBA00004496"/>
    </source>
</evidence>
<reference evidence="9" key="1">
    <citation type="submission" date="2021-11" db="EMBL/GenBank/DDBJ databases">
        <authorList>
            <person name="Qingchun L."/>
            <person name="Dong Z."/>
            <person name="Zongwei Q."/>
            <person name="Jia Z."/>
            <person name="Duotao L."/>
        </authorList>
    </citation>
    <scope>NUCLEOTIDE SEQUENCE</scope>
    <source>
        <strain evidence="9">WLY-B-L2</strain>
    </source>
</reference>
<dbReference type="NCBIfam" id="NF008936">
    <property type="entry name" value="PRK12292.1-3"/>
    <property type="match status" value="1"/>
</dbReference>
<evidence type="ECO:0000256" key="7">
    <source>
        <dbReference type="HAMAP-Rule" id="MF_00125"/>
    </source>
</evidence>
<dbReference type="InterPro" id="IPR004516">
    <property type="entry name" value="HisRS/HisZ"/>
</dbReference>
<keyword evidence="5 7" id="KW-0963">Cytoplasm</keyword>
<keyword evidence="7" id="KW-0028">Amino-acid biosynthesis</keyword>
<evidence type="ECO:0000256" key="6">
    <source>
        <dbReference type="ARBA" id="ARBA00025246"/>
    </source>
</evidence>
<dbReference type="HAMAP" id="MF_00125">
    <property type="entry name" value="HisZ"/>
    <property type="match status" value="1"/>
</dbReference>
<organism evidence="9 10">
    <name type="scientific">Clostridium aromativorans</name>
    <dbReference type="NCBI Taxonomy" id="2836848"/>
    <lineage>
        <taxon>Bacteria</taxon>
        <taxon>Bacillati</taxon>
        <taxon>Bacillota</taxon>
        <taxon>Clostridia</taxon>
        <taxon>Eubacteriales</taxon>
        <taxon>Clostridiaceae</taxon>
        <taxon>Clostridium</taxon>
    </lineage>
</organism>
<keyword evidence="9" id="KW-0808">Transferase</keyword>
<comment type="subunit">
    <text evidence="7">Heteromultimer composed of HisG and HisZ subunits.</text>
</comment>
<dbReference type="Pfam" id="PF13393">
    <property type="entry name" value="tRNA-synt_His"/>
    <property type="match status" value="1"/>
</dbReference>
<keyword evidence="7" id="KW-0368">Histidine biosynthesis</keyword>
<evidence type="ECO:0000256" key="3">
    <source>
        <dbReference type="ARBA" id="ARBA00005539"/>
    </source>
</evidence>
<feature type="domain" description="Class II Histidinyl-tRNA synthetase (HisRS)-like catalytic core" evidence="8">
    <location>
        <begin position="11"/>
        <end position="321"/>
    </location>
</feature>
<dbReference type="NCBIfam" id="TIGR00443">
    <property type="entry name" value="hisZ_biosyn_reg"/>
    <property type="match status" value="1"/>
</dbReference>
<protein>
    <recommendedName>
        <fullName evidence="4 7">ATP phosphoribosyltransferase regulatory subunit</fullName>
    </recommendedName>
</protein>
<evidence type="ECO:0000259" key="8">
    <source>
        <dbReference type="Pfam" id="PF13393"/>
    </source>
</evidence>
<dbReference type="Proteomes" id="UP001165422">
    <property type="component" value="Unassembled WGS sequence"/>
</dbReference>
<dbReference type="RefSeq" id="WP_179977207.1">
    <property type="nucleotide sequence ID" value="NZ_JAJJPB010000017.1"/>
</dbReference>
<comment type="subcellular location">
    <subcellularLocation>
        <location evidence="1 7">Cytoplasm</location>
    </subcellularLocation>
</comment>
<name>A0ABS8N7B7_9CLOT</name>
<comment type="similarity">
    <text evidence="3 7">Belongs to the class-II aminoacyl-tRNA synthetase family. HisZ subfamily.</text>
</comment>
<dbReference type="SUPFAM" id="SSF55681">
    <property type="entry name" value="Class II aaRS and biotin synthetases"/>
    <property type="match status" value="1"/>
</dbReference>
<gene>
    <name evidence="7" type="primary">hisZ</name>
    <name evidence="9" type="ORF">LN736_12620</name>
</gene>